<dbReference type="Gene3D" id="3.20.190.10">
    <property type="entry name" value="MutM-like, N-terminal"/>
    <property type="match status" value="1"/>
</dbReference>
<evidence type="ECO:0000256" key="12">
    <source>
        <dbReference type="ARBA" id="ARBA00023268"/>
    </source>
</evidence>
<evidence type="ECO:0000256" key="15">
    <source>
        <dbReference type="HAMAP-Rule" id="MF_00103"/>
    </source>
</evidence>
<keyword evidence="8 15" id="KW-0862">Zinc</keyword>
<dbReference type="PROSITE" id="PS01242">
    <property type="entry name" value="ZF_FPG_1"/>
    <property type="match status" value="1"/>
</dbReference>
<feature type="binding site" evidence="15">
    <location>
        <position position="91"/>
    </location>
    <ligand>
        <name>DNA</name>
        <dbReference type="ChEBI" id="CHEBI:16991"/>
    </ligand>
</feature>
<evidence type="ECO:0000259" key="16">
    <source>
        <dbReference type="PROSITE" id="PS51066"/>
    </source>
</evidence>
<dbReference type="NCBIfam" id="NF002211">
    <property type="entry name" value="PRK01103.1"/>
    <property type="match status" value="1"/>
</dbReference>
<dbReference type="Pfam" id="PF01149">
    <property type="entry name" value="Fapy_DNA_glyco"/>
    <property type="match status" value="1"/>
</dbReference>
<evidence type="ECO:0000256" key="10">
    <source>
        <dbReference type="ARBA" id="ARBA00023204"/>
    </source>
</evidence>
<comment type="function">
    <text evidence="15">Involved in base excision repair of DNA damaged by oxidation or by mutagenic agents. Acts as DNA glycosylase that recognizes and removes damaged bases. Has a preference for oxidized purines, such as 7,8-dihydro-8-oxoguanine (8-oxoG). Has AP (apurinic/apyrimidinic) lyase activity and introduces nicks in the DNA strand. Cleaves the DNA backbone by beta-delta elimination to generate a single-strand break at the site of the removed base with both 3'- and 5'-phosphates.</text>
</comment>
<dbReference type="FunFam" id="1.10.8.50:FF:000003">
    <property type="entry name" value="Formamidopyrimidine-DNA glycosylase"/>
    <property type="match status" value="1"/>
</dbReference>
<evidence type="ECO:0000256" key="7">
    <source>
        <dbReference type="ARBA" id="ARBA00022801"/>
    </source>
</evidence>
<dbReference type="Pfam" id="PF06831">
    <property type="entry name" value="H2TH"/>
    <property type="match status" value="1"/>
</dbReference>
<dbReference type="GO" id="GO:0008270">
    <property type="term" value="F:zinc ion binding"/>
    <property type="evidence" value="ECO:0007669"/>
    <property type="project" value="UniProtKB-UniRule"/>
</dbReference>
<keyword evidence="9 15" id="KW-0238">DNA-binding</keyword>
<accession>A0A1G6VES0</accession>
<protein>
    <recommendedName>
        <fullName evidence="15">Formamidopyrimidine-DNA glycosylase</fullName>
        <shortName evidence="15">Fapy-DNA glycosylase</shortName>
        <ecNumber evidence="15">3.2.2.23</ecNumber>
    </recommendedName>
    <alternativeName>
        <fullName evidence="15">DNA-(apurinic or apyrimidinic site) lyase MutM</fullName>
        <shortName evidence="15">AP lyase MutM</shortName>
        <ecNumber evidence="15">4.2.99.18</ecNumber>
    </alternativeName>
</protein>
<dbReference type="PROSITE" id="PS51066">
    <property type="entry name" value="ZF_FPG_2"/>
    <property type="match status" value="1"/>
</dbReference>
<reference evidence="18 19" key="1">
    <citation type="submission" date="2016-10" db="EMBL/GenBank/DDBJ databases">
        <authorList>
            <person name="de Groot N.N."/>
        </authorList>
    </citation>
    <scope>NUCLEOTIDE SEQUENCE [LARGE SCALE GENOMIC DNA]</scope>
    <source>
        <strain evidence="18 19">DSM 16957</strain>
    </source>
</reference>
<dbReference type="SMART" id="SM00898">
    <property type="entry name" value="Fapy_DNA_glyco"/>
    <property type="match status" value="1"/>
</dbReference>
<dbReference type="InterPro" id="IPR035937">
    <property type="entry name" value="FPG_N"/>
</dbReference>
<feature type="active site" description="Proton donor" evidence="15">
    <location>
        <position position="3"/>
    </location>
</feature>
<evidence type="ECO:0000256" key="9">
    <source>
        <dbReference type="ARBA" id="ARBA00023125"/>
    </source>
</evidence>
<keyword evidence="4 15" id="KW-0479">Metal-binding</keyword>
<evidence type="ECO:0000256" key="6">
    <source>
        <dbReference type="ARBA" id="ARBA00022771"/>
    </source>
</evidence>
<dbReference type="InterPro" id="IPR015886">
    <property type="entry name" value="H2TH_FPG"/>
</dbReference>
<keyword evidence="13 15" id="KW-0326">Glycosidase</keyword>
<feature type="domain" description="FPG-type" evidence="16">
    <location>
        <begin position="236"/>
        <end position="270"/>
    </location>
</feature>
<dbReference type="EC" id="4.2.99.18" evidence="15"/>
<evidence type="ECO:0000256" key="5">
    <source>
        <dbReference type="ARBA" id="ARBA00022763"/>
    </source>
</evidence>
<dbReference type="PANTHER" id="PTHR22993">
    <property type="entry name" value="FORMAMIDOPYRIMIDINE-DNA GLYCOSYLASE"/>
    <property type="match status" value="1"/>
</dbReference>
<organism evidence="18 19">
    <name type="scientific">Aquimonas voraii</name>
    <dbReference type="NCBI Taxonomy" id="265719"/>
    <lineage>
        <taxon>Bacteria</taxon>
        <taxon>Pseudomonadati</taxon>
        <taxon>Pseudomonadota</taxon>
        <taxon>Gammaproteobacteria</taxon>
        <taxon>Lysobacterales</taxon>
        <taxon>Lysobacteraceae</taxon>
        <taxon>Aquimonas</taxon>
    </lineage>
</organism>
<keyword evidence="6 15" id="KW-0863">Zinc-finger</keyword>
<evidence type="ECO:0000256" key="3">
    <source>
        <dbReference type="ARBA" id="ARBA00011245"/>
    </source>
</evidence>
<comment type="similarity">
    <text evidence="2 15">Belongs to the FPG family.</text>
</comment>
<comment type="catalytic activity">
    <reaction evidence="14 15">
        <text>2'-deoxyribonucleotide-(2'-deoxyribose 5'-phosphate)-2'-deoxyribonucleotide-DNA = a 3'-end 2'-deoxyribonucleotide-(2,3-dehydro-2,3-deoxyribose 5'-phosphate)-DNA + a 5'-end 5'-phospho-2'-deoxyribonucleoside-DNA + H(+)</text>
        <dbReference type="Rhea" id="RHEA:66592"/>
        <dbReference type="Rhea" id="RHEA-COMP:13180"/>
        <dbReference type="Rhea" id="RHEA-COMP:16897"/>
        <dbReference type="Rhea" id="RHEA-COMP:17067"/>
        <dbReference type="ChEBI" id="CHEBI:15378"/>
        <dbReference type="ChEBI" id="CHEBI:136412"/>
        <dbReference type="ChEBI" id="CHEBI:157695"/>
        <dbReference type="ChEBI" id="CHEBI:167181"/>
        <dbReference type="EC" id="4.2.99.18"/>
    </reaction>
</comment>
<dbReference type="InterPro" id="IPR015887">
    <property type="entry name" value="DNA_glyclase_Znf_dom_DNA_BS"/>
</dbReference>
<evidence type="ECO:0000256" key="2">
    <source>
        <dbReference type="ARBA" id="ARBA00009409"/>
    </source>
</evidence>
<dbReference type="Pfam" id="PF06827">
    <property type="entry name" value="zf-FPG_IleRS"/>
    <property type="match status" value="1"/>
</dbReference>
<feature type="active site" description="Proton donor; for beta-elimination activity" evidence="15">
    <location>
        <position position="58"/>
    </location>
</feature>
<feature type="active site" description="Proton donor; for delta-elimination activity" evidence="15">
    <location>
        <position position="260"/>
    </location>
</feature>
<dbReference type="RefSeq" id="WP_091240980.1">
    <property type="nucleotide sequence ID" value="NZ_FNAG01000003.1"/>
</dbReference>
<feature type="binding site" evidence="15">
    <location>
        <position position="151"/>
    </location>
    <ligand>
        <name>DNA</name>
        <dbReference type="ChEBI" id="CHEBI:16991"/>
    </ligand>
</feature>
<dbReference type="SMART" id="SM01232">
    <property type="entry name" value="H2TH"/>
    <property type="match status" value="1"/>
</dbReference>
<keyword evidence="5 15" id="KW-0227">DNA damage</keyword>
<dbReference type="InterPro" id="IPR000214">
    <property type="entry name" value="Znf_DNA_glyclase/AP_lyase"/>
</dbReference>
<dbReference type="InterPro" id="IPR020629">
    <property type="entry name" value="FPG_Glyclase"/>
</dbReference>
<dbReference type="SUPFAM" id="SSF57716">
    <property type="entry name" value="Glucocorticoid receptor-like (DNA-binding domain)"/>
    <property type="match status" value="1"/>
</dbReference>
<dbReference type="OrthoDB" id="9800855at2"/>
<evidence type="ECO:0000256" key="13">
    <source>
        <dbReference type="ARBA" id="ARBA00023295"/>
    </source>
</evidence>
<dbReference type="EC" id="3.2.2.23" evidence="15"/>
<dbReference type="SUPFAM" id="SSF46946">
    <property type="entry name" value="S13-like H2TH domain"/>
    <property type="match status" value="1"/>
</dbReference>
<evidence type="ECO:0000259" key="17">
    <source>
        <dbReference type="PROSITE" id="PS51068"/>
    </source>
</evidence>
<dbReference type="InterPro" id="IPR010979">
    <property type="entry name" value="Ribosomal_uS13-like_H2TH"/>
</dbReference>
<keyword evidence="11 15" id="KW-0456">Lyase</keyword>
<evidence type="ECO:0000256" key="8">
    <source>
        <dbReference type="ARBA" id="ARBA00022833"/>
    </source>
</evidence>
<evidence type="ECO:0000256" key="14">
    <source>
        <dbReference type="ARBA" id="ARBA00044632"/>
    </source>
</evidence>
<dbReference type="HAMAP" id="MF_00103">
    <property type="entry name" value="Fapy_DNA_glycosyl"/>
    <property type="match status" value="1"/>
</dbReference>
<comment type="cofactor">
    <cofactor evidence="15">
        <name>Zn(2+)</name>
        <dbReference type="ChEBI" id="CHEBI:29105"/>
    </cofactor>
    <text evidence="15">Binds 1 zinc ion per subunit.</text>
</comment>
<dbReference type="Proteomes" id="UP000199603">
    <property type="component" value="Unassembled WGS sequence"/>
</dbReference>
<keyword evidence="19" id="KW-1185">Reference proteome</keyword>
<dbReference type="SUPFAM" id="SSF81624">
    <property type="entry name" value="N-terminal domain of MutM-like DNA repair proteins"/>
    <property type="match status" value="1"/>
</dbReference>
<dbReference type="GO" id="GO:0006284">
    <property type="term" value="P:base-excision repair"/>
    <property type="evidence" value="ECO:0007669"/>
    <property type="project" value="InterPro"/>
</dbReference>
<keyword evidence="7 15" id="KW-0378">Hydrolase</keyword>
<proteinExistence type="inferred from homology"/>
<dbReference type="GO" id="GO:0034039">
    <property type="term" value="F:8-oxo-7,8-dihydroguanine DNA N-glycosylase activity"/>
    <property type="evidence" value="ECO:0007669"/>
    <property type="project" value="TreeGrafter"/>
</dbReference>
<dbReference type="InterPro" id="IPR012319">
    <property type="entry name" value="FPG_cat"/>
</dbReference>
<dbReference type="STRING" id="265719.SAMN04488509_10317"/>
<dbReference type="PANTHER" id="PTHR22993:SF9">
    <property type="entry name" value="FORMAMIDOPYRIMIDINE-DNA GLYCOSYLASE"/>
    <property type="match status" value="1"/>
</dbReference>
<dbReference type="FunFam" id="3.20.190.10:FF:000001">
    <property type="entry name" value="Formamidopyrimidine-DNA glycosylase"/>
    <property type="match status" value="1"/>
</dbReference>
<dbReference type="GO" id="GO:0003684">
    <property type="term" value="F:damaged DNA binding"/>
    <property type="evidence" value="ECO:0007669"/>
    <property type="project" value="InterPro"/>
</dbReference>
<evidence type="ECO:0000256" key="1">
    <source>
        <dbReference type="ARBA" id="ARBA00001668"/>
    </source>
</evidence>
<sequence length="270" mass="30012">MPELPEVETTRRGIEPHLVQRRIARAVLRRPDLRWPIPPEITQELPGQRIEAVERRAKYLILRAETGDAILHLGMSGSLRVLPAGVPVRTHDHVDLELDDGQLLRFNDPRRFGALLWQARGQTHPLLAGLGPEPLSAEFSGEHLFRLSRGRAAPVKTFLMDQAIVVGVGNIYAAESLFRAGIDPRRAAGKVSLARYQALAEAVREILAYAIVRGGTTLRDFLAPDGAPGYFEQELLVYGREGQACKLCGTQLKHMALGQRATVWCPRCQR</sequence>
<comment type="subunit">
    <text evidence="3 15">Monomer.</text>
</comment>
<dbReference type="GO" id="GO:0140078">
    <property type="term" value="F:class I DNA-(apurinic or apyrimidinic site) endonuclease activity"/>
    <property type="evidence" value="ECO:0007669"/>
    <property type="project" value="UniProtKB-EC"/>
</dbReference>
<feature type="active site" description="Schiff-base intermediate with DNA" evidence="15">
    <location>
        <position position="2"/>
    </location>
</feature>
<dbReference type="PROSITE" id="PS51068">
    <property type="entry name" value="FPG_CAT"/>
    <property type="match status" value="1"/>
</dbReference>
<feature type="domain" description="Formamidopyrimidine-DNA glycosylase catalytic" evidence="17">
    <location>
        <begin position="2"/>
        <end position="113"/>
    </location>
</feature>
<dbReference type="EMBL" id="FNAG01000003">
    <property type="protein sequence ID" value="SDD51507.1"/>
    <property type="molecule type" value="Genomic_DNA"/>
</dbReference>
<gene>
    <name evidence="15" type="primary">mutM</name>
    <name evidence="15" type="synonym">fpg</name>
    <name evidence="18" type="ORF">SAMN04488509_10317</name>
</gene>
<keyword evidence="10 15" id="KW-0234">DNA repair</keyword>
<dbReference type="InterPro" id="IPR010663">
    <property type="entry name" value="Znf_FPG/IleRS"/>
</dbReference>
<evidence type="ECO:0000256" key="4">
    <source>
        <dbReference type="ARBA" id="ARBA00022723"/>
    </source>
</evidence>
<dbReference type="CDD" id="cd08966">
    <property type="entry name" value="EcFpg-like_N"/>
    <property type="match status" value="1"/>
</dbReference>
<evidence type="ECO:0000313" key="19">
    <source>
        <dbReference type="Proteomes" id="UP000199603"/>
    </source>
</evidence>
<evidence type="ECO:0000256" key="11">
    <source>
        <dbReference type="ARBA" id="ARBA00023239"/>
    </source>
</evidence>
<name>A0A1G6VES0_9GAMM</name>
<feature type="binding site" evidence="15">
    <location>
        <position position="110"/>
    </location>
    <ligand>
        <name>DNA</name>
        <dbReference type="ChEBI" id="CHEBI:16991"/>
    </ligand>
</feature>
<evidence type="ECO:0000313" key="18">
    <source>
        <dbReference type="EMBL" id="SDD51507.1"/>
    </source>
</evidence>
<keyword evidence="12 15" id="KW-0511">Multifunctional enzyme</keyword>
<dbReference type="AlphaFoldDB" id="A0A1G6VES0"/>
<dbReference type="NCBIfam" id="TIGR00577">
    <property type="entry name" value="fpg"/>
    <property type="match status" value="1"/>
</dbReference>
<dbReference type="Gene3D" id="1.10.8.50">
    <property type="match status" value="1"/>
</dbReference>
<comment type="catalytic activity">
    <reaction evidence="1 15">
        <text>Hydrolysis of DNA containing ring-opened 7-methylguanine residues, releasing 2,6-diamino-4-hydroxy-5-(N-methyl)formamidopyrimidine.</text>
        <dbReference type="EC" id="3.2.2.23"/>
    </reaction>
</comment>